<keyword evidence="4 5" id="KW-0949">S-adenosyl-L-methionine</keyword>
<dbReference type="InterPro" id="IPR025714">
    <property type="entry name" value="Methyltranfer_dom"/>
</dbReference>
<dbReference type="AlphaFoldDB" id="A0A8T0H5E8"/>
<comment type="similarity">
    <text evidence="1 6">Belongs to the methyltransferase superfamily.</text>
</comment>
<evidence type="ECO:0000256" key="5">
    <source>
        <dbReference type="PROSITE-ProRule" id="PRU00848"/>
    </source>
</evidence>
<keyword evidence="10" id="KW-1185">Reference proteome</keyword>
<keyword evidence="2 6" id="KW-0489">Methyltransferase</keyword>
<sequence>MEKLERVKKAEKKYTEFLKNGGVLNNTHVRFDEETSEVVNEDKEVVTDKKRKYDELNPEAEQDQRRPFVPRPYGNEKGYYKKRIGSNGIDDPRLLLFEEKWFKNMDVLDVGCHEGYIAITLAQMYTVKSMHGVDIDERLITKAYEHLEEEAASPTCALPLETINVDVDEVTDCGGDETEVLDAPCDFEDVEDYNLLERVSFETANFLEYEIEEGSYDTVLCLSVTKWVQLNWGDEGLMTLFYKIFAALRPGGVLILEPQPWKSYRKNRKRTETIHENYLKLSKRPDEFTNILIKQVGFNSCQDVTRQTPNSEKGFGRPIYLYTK</sequence>
<name>A0A8T0H5E8_CERPU</name>
<dbReference type="GO" id="GO:0040031">
    <property type="term" value="P:snRNA modification"/>
    <property type="evidence" value="ECO:0007669"/>
    <property type="project" value="TreeGrafter"/>
</dbReference>
<dbReference type="GO" id="GO:0032259">
    <property type="term" value="P:methylation"/>
    <property type="evidence" value="ECO:0007669"/>
    <property type="project" value="UniProtKB-KW"/>
</dbReference>
<dbReference type="PANTHER" id="PTHR12315:SF0">
    <property type="entry name" value="7SK SNRNA METHYLPHOSPHATE CAPPING ENZYME"/>
    <property type="match status" value="1"/>
</dbReference>
<dbReference type="InterPro" id="IPR039772">
    <property type="entry name" value="Bin3-like"/>
</dbReference>
<evidence type="ECO:0000256" key="1">
    <source>
        <dbReference type="ARBA" id="ARBA00008361"/>
    </source>
</evidence>
<evidence type="ECO:0000256" key="2">
    <source>
        <dbReference type="ARBA" id="ARBA00022603"/>
    </source>
</evidence>
<proteinExistence type="inferred from homology"/>
<dbReference type="GO" id="GO:0008171">
    <property type="term" value="F:O-methyltransferase activity"/>
    <property type="evidence" value="ECO:0007669"/>
    <property type="project" value="UniProtKB-UniRule"/>
</dbReference>
<dbReference type="CDD" id="cd02440">
    <property type="entry name" value="AdoMet_MTases"/>
    <property type="match status" value="1"/>
</dbReference>
<evidence type="ECO:0000256" key="6">
    <source>
        <dbReference type="RuleBase" id="RU367087"/>
    </source>
</evidence>
<dbReference type="PANTHER" id="PTHR12315">
    <property type="entry name" value="BICOID-INTERACTING PROTEIN RELATED"/>
    <property type="match status" value="1"/>
</dbReference>
<dbReference type="InterPro" id="IPR010675">
    <property type="entry name" value="Bin3_C"/>
</dbReference>
<feature type="compositionally biased region" description="Basic and acidic residues" evidence="7">
    <location>
        <begin position="40"/>
        <end position="55"/>
    </location>
</feature>
<dbReference type="EMBL" id="CM026428">
    <property type="protein sequence ID" value="KAG0565917.1"/>
    <property type="molecule type" value="Genomic_DNA"/>
</dbReference>
<gene>
    <name evidence="9" type="ORF">KC19_7G023400</name>
</gene>
<protein>
    <recommendedName>
        <fullName evidence="6">RNA methyltransferase</fullName>
        <ecNumber evidence="6">2.1.1.-</ecNumber>
    </recommendedName>
</protein>
<dbReference type="SUPFAM" id="SSF53335">
    <property type="entry name" value="S-adenosyl-L-methionine-dependent methyltransferases"/>
    <property type="match status" value="1"/>
</dbReference>
<evidence type="ECO:0000313" key="9">
    <source>
        <dbReference type="EMBL" id="KAG0565917.1"/>
    </source>
</evidence>
<comment type="caution">
    <text evidence="9">The sequence shown here is derived from an EMBL/GenBank/DDBJ whole genome shotgun (WGS) entry which is preliminary data.</text>
</comment>
<dbReference type="InterPro" id="IPR024160">
    <property type="entry name" value="BIN3_SAM-bd_dom"/>
</dbReference>
<dbReference type="EC" id="2.1.1.-" evidence="6"/>
<dbReference type="Gene3D" id="3.40.50.150">
    <property type="entry name" value="Vaccinia Virus protein VP39"/>
    <property type="match status" value="1"/>
</dbReference>
<dbReference type="PROSITE" id="PS51515">
    <property type="entry name" value="BIN3_SAM"/>
    <property type="match status" value="1"/>
</dbReference>
<organism evidence="9 10">
    <name type="scientific">Ceratodon purpureus</name>
    <name type="common">Fire moss</name>
    <name type="synonym">Dicranum purpureum</name>
    <dbReference type="NCBI Taxonomy" id="3225"/>
    <lineage>
        <taxon>Eukaryota</taxon>
        <taxon>Viridiplantae</taxon>
        <taxon>Streptophyta</taxon>
        <taxon>Embryophyta</taxon>
        <taxon>Bryophyta</taxon>
        <taxon>Bryophytina</taxon>
        <taxon>Bryopsida</taxon>
        <taxon>Dicranidae</taxon>
        <taxon>Pseudoditrichales</taxon>
        <taxon>Ditrichaceae</taxon>
        <taxon>Ceratodon</taxon>
    </lineage>
</organism>
<evidence type="ECO:0000313" key="10">
    <source>
        <dbReference type="Proteomes" id="UP000822688"/>
    </source>
</evidence>
<evidence type="ECO:0000259" key="8">
    <source>
        <dbReference type="PROSITE" id="PS51515"/>
    </source>
</evidence>
<dbReference type="Pfam" id="PF13847">
    <property type="entry name" value="Methyltransf_31"/>
    <property type="match status" value="1"/>
</dbReference>
<dbReference type="Pfam" id="PF06859">
    <property type="entry name" value="Bin3"/>
    <property type="match status" value="1"/>
</dbReference>
<reference evidence="9" key="1">
    <citation type="submission" date="2020-06" db="EMBL/GenBank/DDBJ databases">
        <title>WGS assembly of Ceratodon purpureus strain R40.</title>
        <authorList>
            <person name="Carey S.B."/>
            <person name="Jenkins J."/>
            <person name="Shu S."/>
            <person name="Lovell J.T."/>
            <person name="Sreedasyam A."/>
            <person name="Maumus F."/>
            <person name="Tiley G.P."/>
            <person name="Fernandez-Pozo N."/>
            <person name="Barry K."/>
            <person name="Chen C."/>
            <person name="Wang M."/>
            <person name="Lipzen A."/>
            <person name="Daum C."/>
            <person name="Saski C.A."/>
            <person name="Payton A.C."/>
            <person name="Mcbreen J.C."/>
            <person name="Conrad R.E."/>
            <person name="Kollar L.M."/>
            <person name="Olsson S."/>
            <person name="Huttunen S."/>
            <person name="Landis J.B."/>
            <person name="Wickett N.J."/>
            <person name="Johnson M.G."/>
            <person name="Rensing S.A."/>
            <person name="Grimwood J."/>
            <person name="Schmutz J."/>
            <person name="Mcdaniel S.F."/>
        </authorList>
    </citation>
    <scope>NUCLEOTIDE SEQUENCE</scope>
    <source>
        <strain evidence="9">R40</strain>
    </source>
</reference>
<dbReference type="GO" id="GO:0017069">
    <property type="term" value="F:snRNA binding"/>
    <property type="evidence" value="ECO:0007669"/>
    <property type="project" value="TreeGrafter"/>
</dbReference>
<feature type="domain" description="Bin3-type SAM" evidence="8">
    <location>
        <begin position="91"/>
        <end position="324"/>
    </location>
</feature>
<dbReference type="InterPro" id="IPR029063">
    <property type="entry name" value="SAM-dependent_MTases_sf"/>
</dbReference>
<evidence type="ECO:0000256" key="4">
    <source>
        <dbReference type="ARBA" id="ARBA00022691"/>
    </source>
</evidence>
<dbReference type="GO" id="GO:0008173">
    <property type="term" value="F:RNA methyltransferase activity"/>
    <property type="evidence" value="ECO:0007669"/>
    <property type="project" value="UniProtKB-UniRule"/>
</dbReference>
<evidence type="ECO:0000256" key="7">
    <source>
        <dbReference type="SAM" id="MobiDB-lite"/>
    </source>
</evidence>
<keyword evidence="3 6" id="KW-0808">Transferase</keyword>
<accession>A0A8T0H5E8</accession>
<feature type="region of interest" description="Disordered" evidence="7">
    <location>
        <begin position="35"/>
        <end position="74"/>
    </location>
</feature>
<evidence type="ECO:0000256" key="3">
    <source>
        <dbReference type="ARBA" id="ARBA00022679"/>
    </source>
</evidence>
<dbReference type="Proteomes" id="UP000822688">
    <property type="component" value="Chromosome 7"/>
</dbReference>